<feature type="transmembrane region" description="Helical" evidence="5">
    <location>
        <begin position="79"/>
        <end position="98"/>
    </location>
</feature>
<dbReference type="InterPro" id="IPR007016">
    <property type="entry name" value="O-antigen_ligase-rel_domated"/>
</dbReference>
<protein>
    <submittedName>
        <fullName evidence="7">O-antigen ligase family protein</fullName>
    </submittedName>
</protein>
<comment type="subcellular location">
    <subcellularLocation>
        <location evidence="1">Membrane</location>
        <topology evidence="1">Multi-pass membrane protein</topology>
    </subcellularLocation>
</comment>
<evidence type="ECO:0000256" key="3">
    <source>
        <dbReference type="ARBA" id="ARBA00022989"/>
    </source>
</evidence>
<accession>A0ABY7YL77</accession>
<feature type="transmembrane region" description="Helical" evidence="5">
    <location>
        <begin position="320"/>
        <end position="341"/>
    </location>
</feature>
<keyword evidence="2 5" id="KW-0812">Transmembrane</keyword>
<dbReference type="PANTHER" id="PTHR37422">
    <property type="entry name" value="TEICHURONIC ACID BIOSYNTHESIS PROTEIN TUAE"/>
    <property type="match status" value="1"/>
</dbReference>
<evidence type="ECO:0000313" key="8">
    <source>
        <dbReference type="Proteomes" id="UP001220530"/>
    </source>
</evidence>
<feature type="transmembrane region" description="Helical" evidence="5">
    <location>
        <begin position="196"/>
        <end position="212"/>
    </location>
</feature>
<gene>
    <name evidence="7" type="ORF">PSQ19_15185</name>
</gene>
<evidence type="ECO:0000256" key="2">
    <source>
        <dbReference type="ARBA" id="ARBA00022692"/>
    </source>
</evidence>
<keyword evidence="8" id="KW-1185">Reference proteome</keyword>
<evidence type="ECO:0000256" key="1">
    <source>
        <dbReference type="ARBA" id="ARBA00004141"/>
    </source>
</evidence>
<feature type="transmembrane region" description="Helical" evidence="5">
    <location>
        <begin position="219"/>
        <end position="239"/>
    </location>
</feature>
<keyword evidence="3 5" id="KW-1133">Transmembrane helix</keyword>
<feature type="domain" description="O-antigen ligase-related" evidence="6">
    <location>
        <begin position="180"/>
        <end position="332"/>
    </location>
</feature>
<sequence>MPAFPLPSALRTVALVAGLVLGCVAPEASTTLTIVAAVAGFGVLRRRHGALLARPAVWMPLAAGLLLAATYAIGSGSAVGAVAIYFFIPLFLIAPLLALLDIETNENDNLIMASLALIGVAGACVVALNDRLVLGEVRSGFSVANPIHFADLALGVGFLALVGFVLTQRWWRVLFLFGPLLSLVTIWLSGSRGPQAAFLVMIATSIGFLVFWGGLSRRLTLLVALGAVALLVAVLAIGINSPTGPLQVIADIWQPLINGTTDDASTGERLVMYQSAWNAFMAAPIFGHGLLDLVPITANYVPAGEVFPAYEHLHSDLADFAVSGGILGIAGYAMLVLAPLVEALRAPDGPNRRPAILAATLLSVGFVSMGLTNAMFGIILLTVFFAFATAMVSRLAHS</sequence>
<keyword evidence="4 5" id="KW-0472">Membrane</keyword>
<proteinExistence type="predicted"/>
<evidence type="ECO:0000313" key="7">
    <source>
        <dbReference type="EMBL" id="WDR02013.1"/>
    </source>
</evidence>
<dbReference type="InterPro" id="IPR051533">
    <property type="entry name" value="WaaL-like"/>
</dbReference>
<dbReference type="GO" id="GO:0016874">
    <property type="term" value="F:ligase activity"/>
    <property type="evidence" value="ECO:0007669"/>
    <property type="project" value="UniProtKB-KW"/>
</dbReference>
<keyword evidence="7" id="KW-0436">Ligase</keyword>
<dbReference type="EMBL" id="CP118246">
    <property type="protein sequence ID" value="WDR02013.1"/>
    <property type="molecule type" value="Genomic_DNA"/>
</dbReference>
<evidence type="ECO:0000259" key="6">
    <source>
        <dbReference type="Pfam" id="PF04932"/>
    </source>
</evidence>
<feature type="transmembrane region" description="Helical" evidence="5">
    <location>
        <begin position="56"/>
        <end position="73"/>
    </location>
</feature>
<organism evidence="7 8">
    <name type="scientific">Devosia algicola</name>
    <dbReference type="NCBI Taxonomy" id="3026418"/>
    <lineage>
        <taxon>Bacteria</taxon>
        <taxon>Pseudomonadati</taxon>
        <taxon>Pseudomonadota</taxon>
        <taxon>Alphaproteobacteria</taxon>
        <taxon>Hyphomicrobiales</taxon>
        <taxon>Devosiaceae</taxon>
        <taxon>Devosia</taxon>
    </lineage>
</organism>
<evidence type="ECO:0000256" key="5">
    <source>
        <dbReference type="SAM" id="Phobius"/>
    </source>
</evidence>
<feature type="transmembrane region" description="Helical" evidence="5">
    <location>
        <begin position="110"/>
        <end position="128"/>
    </location>
</feature>
<feature type="transmembrane region" description="Helical" evidence="5">
    <location>
        <begin position="148"/>
        <end position="166"/>
    </location>
</feature>
<dbReference type="PANTHER" id="PTHR37422:SF23">
    <property type="entry name" value="TEICHURONIC ACID BIOSYNTHESIS PROTEIN TUAE"/>
    <property type="match status" value="1"/>
</dbReference>
<dbReference type="Pfam" id="PF04932">
    <property type="entry name" value="Wzy_C"/>
    <property type="match status" value="1"/>
</dbReference>
<reference evidence="7 8" key="1">
    <citation type="submission" date="2023-02" db="EMBL/GenBank/DDBJ databases">
        <title>Devosia algicola sp. nov., isolated from the phycosphere of marine algae.</title>
        <authorList>
            <person name="Kim J.M."/>
            <person name="Lee J.K."/>
            <person name="Choi B.J."/>
            <person name="Bayburt H."/>
            <person name="Jeon C.O."/>
        </authorList>
    </citation>
    <scope>NUCLEOTIDE SEQUENCE [LARGE SCALE GENOMIC DNA]</scope>
    <source>
        <strain evidence="7 8">G20-9</strain>
    </source>
</reference>
<dbReference type="Proteomes" id="UP001220530">
    <property type="component" value="Chromosome"/>
</dbReference>
<dbReference type="RefSeq" id="WP_282218420.1">
    <property type="nucleotide sequence ID" value="NZ_CP118246.1"/>
</dbReference>
<name>A0ABY7YL77_9HYPH</name>
<evidence type="ECO:0000256" key="4">
    <source>
        <dbReference type="ARBA" id="ARBA00023136"/>
    </source>
</evidence>
<feature type="transmembrane region" description="Helical" evidence="5">
    <location>
        <begin position="173"/>
        <end position="190"/>
    </location>
</feature>
<feature type="transmembrane region" description="Helical" evidence="5">
    <location>
        <begin position="12"/>
        <end position="44"/>
    </location>
</feature>